<proteinExistence type="predicted"/>
<accession>A0A942YYN4</accession>
<feature type="transmembrane region" description="Helical" evidence="1">
    <location>
        <begin position="6"/>
        <end position="27"/>
    </location>
</feature>
<evidence type="ECO:0000256" key="1">
    <source>
        <dbReference type="SAM" id="Phobius"/>
    </source>
</evidence>
<protein>
    <submittedName>
        <fullName evidence="2">Uncharacterized protein</fullName>
    </submittedName>
</protein>
<dbReference type="Proteomes" id="UP000679749">
    <property type="component" value="Unassembled WGS sequence"/>
</dbReference>
<organism evidence="2 3">
    <name type="scientific">Neobacillus rhizophilus</name>
    <dbReference type="NCBI Taxonomy" id="2833579"/>
    <lineage>
        <taxon>Bacteria</taxon>
        <taxon>Bacillati</taxon>
        <taxon>Bacillota</taxon>
        <taxon>Bacilli</taxon>
        <taxon>Bacillales</taxon>
        <taxon>Bacillaceae</taxon>
        <taxon>Neobacillus</taxon>
    </lineage>
</organism>
<comment type="caution">
    <text evidence="2">The sequence shown here is derived from an EMBL/GenBank/DDBJ whole genome shotgun (WGS) entry which is preliminary data.</text>
</comment>
<dbReference type="AlphaFoldDB" id="A0A942YYN4"/>
<dbReference type="RefSeq" id="WP_213119656.1">
    <property type="nucleotide sequence ID" value="NZ_JAGYPF010000004.1"/>
</dbReference>
<keyword evidence="3" id="KW-1185">Reference proteome</keyword>
<dbReference type="EMBL" id="JAGYPF010000004">
    <property type="protein sequence ID" value="MBS4215176.1"/>
    <property type="molecule type" value="Genomic_DNA"/>
</dbReference>
<keyword evidence="1" id="KW-0812">Transmembrane</keyword>
<reference evidence="2" key="1">
    <citation type="submission" date="2021-05" db="EMBL/GenBank/DDBJ databases">
        <title>Novel Bacillus species.</title>
        <authorList>
            <person name="Liu G."/>
        </authorList>
    </citation>
    <scope>NUCLEOTIDE SEQUENCE</scope>
    <source>
        <strain evidence="2">FJAT-49825</strain>
    </source>
</reference>
<gene>
    <name evidence="2" type="ORF">KHA99_22295</name>
</gene>
<evidence type="ECO:0000313" key="3">
    <source>
        <dbReference type="Proteomes" id="UP000679749"/>
    </source>
</evidence>
<keyword evidence="1" id="KW-1133">Transmembrane helix</keyword>
<name>A0A942YYN4_9BACI</name>
<keyword evidence="1" id="KW-0472">Membrane</keyword>
<sequence>MSHQIVYYHLEVAVDHLSVFILMVQYLHRTTRPKYIANPDDGLSNNPNNPIGIFPKTWRALSWCSHYLFKGHFVRKLMHSAIRQESVSYS</sequence>
<evidence type="ECO:0000313" key="2">
    <source>
        <dbReference type="EMBL" id="MBS4215176.1"/>
    </source>
</evidence>